<dbReference type="InterPro" id="IPR016163">
    <property type="entry name" value="Ald_DH_C"/>
</dbReference>
<dbReference type="PROSITE" id="PS00070">
    <property type="entry name" value="ALDEHYDE_DEHYDR_CYS"/>
    <property type="match status" value="1"/>
</dbReference>
<reference evidence="3 4" key="1">
    <citation type="submission" date="2020-07" db="EMBL/GenBank/DDBJ databases">
        <title>Sequencing the genomes of 1000 actinobacteria strains.</title>
        <authorList>
            <person name="Klenk H.-P."/>
        </authorList>
    </citation>
    <scope>NUCLEOTIDE SEQUENCE [LARGE SCALE GENOMIC DNA]</scope>
    <source>
        <strain evidence="3 4">DSM 26341</strain>
    </source>
</reference>
<dbReference type="GO" id="GO:0036243">
    <property type="term" value="F:succinate-semialdehyde dehydrogenase (NADP+) activity"/>
    <property type="evidence" value="ECO:0007669"/>
    <property type="project" value="UniProtKB-EC"/>
</dbReference>
<keyword evidence="1 3" id="KW-0560">Oxidoreductase</keyword>
<evidence type="ECO:0000313" key="4">
    <source>
        <dbReference type="Proteomes" id="UP000539111"/>
    </source>
</evidence>
<gene>
    <name evidence="3" type="ORF">BJY26_001406</name>
</gene>
<accession>A0A7Z0AC17</accession>
<dbReference type="InterPro" id="IPR016162">
    <property type="entry name" value="Ald_DH_N"/>
</dbReference>
<dbReference type="InterPro" id="IPR016161">
    <property type="entry name" value="Ald_DH/histidinol_DH"/>
</dbReference>
<dbReference type="GO" id="GO:0102810">
    <property type="term" value="F:glutarate-semialdehyde dehydrogenase (NADP+) activity"/>
    <property type="evidence" value="ECO:0007669"/>
    <property type="project" value="UniProtKB-EC"/>
</dbReference>
<comment type="caution">
    <text evidence="3">The sequence shown here is derived from an EMBL/GenBank/DDBJ whole genome shotgun (WGS) entry which is preliminary data.</text>
</comment>
<dbReference type="PANTHER" id="PTHR43353:SF5">
    <property type="entry name" value="SUCCINATE-SEMIALDEHYDE DEHYDROGENASE, MITOCHONDRIAL"/>
    <property type="match status" value="1"/>
</dbReference>
<dbReference type="SUPFAM" id="SSF53720">
    <property type="entry name" value="ALDH-like"/>
    <property type="match status" value="1"/>
</dbReference>
<dbReference type="EMBL" id="JACBZP010000001">
    <property type="protein sequence ID" value="NYI67100.1"/>
    <property type="molecule type" value="Genomic_DNA"/>
</dbReference>
<keyword evidence="4" id="KW-1185">Reference proteome</keyword>
<dbReference type="AlphaFoldDB" id="A0A7Z0AC17"/>
<organism evidence="3 4">
    <name type="scientific">Spelaeicoccus albus</name>
    <dbReference type="NCBI Taxonomy" id="1280376"/>
    <lineage>
        <taxon>Bacteria</taxon>
        <taxon>Bacillati</taxon>
        <taxon>Actinomycetota</taxon>
        <taxon>Actinomycetes</taxon>
        <taxon>Micrococcales</taxon>
        <taxon>Brevibacteriaceae</taxon>
        <taxon>Spelaeicoccus</taxon>
    </lineage>
</organism>
<evidence type="ECO:0000259" key="2">
    <source>
        <dbReference type="Pfam" id="PF00171"/>
    </source>
</evidence>
<dbReference type="InterPro" id="IPR016160">
    <property type="entry name" value="Ald_DH_CS_CYS"/>
</dbReference>
<dbReference type="GO" id="GO:0009450">
    <property type="term" value="P:gamma-aminobutyric acid catabolic process"/>
    <property type="evidence" value="ECO:0007669"/>
    <property type="project" value="TreeGrafter"/>
</dbReference>
<dbReference type="Gene3D" id="3.40.309.10">
    <property type="entry name" value="Aldehyde Dehydrogenase, Chain A, domain 2"/>
    <property type="match status" value="1"/>
</dbReference>
<name>A0A7Z0AC17_9MICO</name>
<dbReference type="InterPro" id="IPR015590">
    <property type="entry name" value="Aldehyde_DH_dom"/>
</dbReference>
<dbReference type="PANTHER" id="PTHR43353">
    <property type="entry name" value="SUCCINATE-SEMIALDEHYDE DEHYDROGENASE, MITOCHONDRIAL"/>
    <property type="match status" value="1"/>
</dbReference>
<feature type="domain" description="Aldehyde dehydrogenase" evidence="2">
    <location>
        <begin position="1"/>
        <end position="399"/>
    </location>
</feature>
<evidence type="ECO:0000256" key="1">
    <source>
        <dbReference type="ARBA" id="ARBA00023002"/>
    </source>
</evidence>
<dbReference type="EC" id="1.2.1.20" evidence="3"/>
<dbReference type="EC" id="1.2.1.16" evidence="3"/>
<protein>
    <submittedName>
        <fullName evidence="3">Succinate-semialdehyde dehydrogenase/glutarate-semialdehyde dehydrogenase</fullName>
        <ecNumber evidence="3">1.2.1.16</ecNumber>
        <ecNumber evidence="3">1.2.1.20</ecNumber>
        <ecNumber evidence="3">1.2.1.79</ecNumber>
    </submittedName>
</protein>
<dbReference type="InterPro" id="IPR050740">
    <property type="entry name" value="Aldehyde_DH_Superfamily"/>
</dbReference>
<dbReference type="Pfam" id="PF00171">
    <property type="entry name" value="Aldedh"/>
    <property type="match status" value="1"/>
</dbReference>
<evidence type="ECO:0000313" key="3">
    <source>
        <dbReference type="EMBL" id="NYI67100.1"/>
    </source>
</evidence>
<dbReference type="GO" id="GO:0004777">
    <property type="term" value="F:succinate-semialdehyde dehydrogenase (NAD+) activity"/>
    <property type="evidence" value="ECO:0007669"/>
    <property type="project" value="TreeGrafter"/>
</dbReference>
<proteinExistence type="predicted"/>
<sequence length="403" mass="42890">MRKIAAELRADSQPLGSMIAGESGKRLAEGVGEVEFSARYFDWFAEAAIAMADGEQRVTSERRFLVNRRPVGVTAALSTWNFPLSIPARKVAAALAAGCPVVLKTSEVTPLTSYEFIKLIDGILPAGVVGYVVGDSKELSNALIDNPDVAAVSFTGSTTVGRQVGMRAAQSFTRATLELGGRAPFIVRADADVDAAVSTLMIAKFRNNGESCIAANNVFVHEAKYRQVVDEFVRRVQSMKTGDQFDEGSDLGPMISAEATTRLRRLVSAAEQEGEKVWRGADGPNQTTFLEPTVVEVRSDNEAWHQEIFGPVCAIQPYSDEASLIDDINSWGVGLAGYVCGSDTTGAAKLAENLNIGIVGINNGAPNTPEVPFGGFGDSGVGREGGLTGMFEFTEEQTVSVAH</sequence>
<dbReference type="EC" id="1.2.1.79" evidence="3"/>
<dbReference type="Gene3D" id="3.40.605.10">
    <property type="entry name" value="Aldehyde Dehydrogenase, Chain A, domain 1"/>
    <property type="match status" value="1"/>
</dbReference>
<dbReference type="Proteomes" id="UP000539111">
    <property type="component" value="Unassembled WGS sequence"/>
</dbReference>